<dbReference type="EMBL" id="SIHI01000141">
    <property type="protein sequence ID" value="TWT29144.1"/>
    <property type="molecule type" value="Genomic_DNA"/>
</dbReference>
<keyword evidence="2" id="KW-1185">Reference proteome</keyword>
<protein>
    <submittedName>
        <fullName evidence="1">Uncharacterized protein</fullName>
    </submittedName>
</protein>
<organism evidence="1 2">
    <name type="scientific">Thalassoglobus neptunius</name>
    <dbReference type="NCBI Taxonomy" id="1938619"/>
    <lineage>
        <taxon>Bacteria</taxon>
        <taxon>Pseudomonadati</taxon>
        <taxon>Planctomycetota</taxon>
        <taxon>Planctomycetia</taxon>
        <taxon>Planctomycetales</taxon>
        <taxon>Planctomycetaceae</taxon>
        <taxon>Thalassoglobus</taxon>
    </lineage>
</organism>
<dbReference type="RefSeq" id="WP_146512749.1">
    <property type="nucleotide sequence ID" value="NZ_SIHI01000141.1"/>
</dbReference>
<gene>
    <name evidence="1" type="ORF">KOR42_55650</name>
</gene>
<evidence type="ECO:0000313" key="2">
    <source>
        <dbReference type="Proteomes" id="UP000317243"/>
    </source>
</evidence>
<reference evidence="1 2" key="1">
    <citation type="submission" date="2019-02" db="EMBL/GenBank/DDBJ databases">
        <title>Deep-cultivation of Planctomycetes and their phenomic and genomic characterization uncovers novel biology.</title>
        <authorList>
            <person name="Wiegand S."/>
            <person name="Jogler M."/>
            <person name="Boedeker C."/>
            <person name="Pinto D."/>
            <person name="Vollmers J."/>
            <person name="Rivas-Marin E."/>
            <person name="Kohn T."/>
            <person name="Peeters S.H."/>
            <person name="Heuer A."/>
            <person name="Rast P."/>
            <person name="Oberbeckmann S."/>
            <person name="Bunk B."/>
            <person name="Jeske O."/>
            <person name="Meyerdierks A."/>
            <person name="Storesund J.E."/>
            <person name="Kallscheuer N."/>
            <person name="Luecker S."/>
            <person name="Lage O.M."/>
            <person name="Pohl T."/>
            <person name="Merkel B.J."/>
            <person name="Hornburger P."/>
            <person name="Mueller R.-W."/>
            <person name="Bruemmer F."/>
            <person name="Labrenz M."/>
            <person name="Spormann A.M."/>
            <person name="Op Den Camp H."/>
            <person name="Overmann J."/>
            <person name="Amann R."/>
            <person name="Jetten M.S.M."/>
            <person name="Mascher T."/>
            <person name="Medema M.H."/>
            <person name="Devos D.P."/>
            <person name="Kaster A.-K."/>
            <person name="Ovreas L."/>
            <person name="Rohde M."/>
            <person name="Galperin M.Y."/>
            <person name="Jogler C."/>
        </authorList>
    </citation>
    <scope>NUCLEOTIDE SEQUENCE [LARGE SCALE GENOMIC DNA]</scope>
    <source>
        <strain evidence="1 2">KOR42</strain>
    </source>
</reference>
<evidence type="ECO:0000313" key="1">
    <source>
        <dbReference type="EMBL" id="TWT29144.1"/>
    </source>
</evidence>
<dbReference type="OrthoDB" id="7060651at2"/>
<dbReference type="AlphaFoldDB" id="A0A5C5US01"/>
<proteinExistence type="predicted"/>
<comment type="caution">
    <text evidence="1">The sequence shown here is derived from an EMBL/GenBank/DDBJ whole genome shotgun (WGS) entry which is preliminary data.</text>
</comment>
<sequence length="143" mass="16529">MNLPNGKSVYSVADFETLGFHNCHVHGIRWDSSAYALILDLDYILQWIEKGGSFEFVVAPAEIRFEYSAEVKVSLDWSNLAMECQIQDIHRRDHKRNPNGTECYLWEIEFATPSGAMELWATDFELKILAEPERSETQKSRRA</sequence>
<accession>A0A5C5US01</accession>
<dbReference type="Proteomes" id="UP000317243">
    <property type="component" value="Unassembled WGS sequence"/>
</dbReference>
<name>A0A5C5US01_9PLAN</name>